<gene>
    <name evidence="4" type="ordered locus">Thicy_0311</name>
</gene>
<dbReference type="HOGENOM" id="CLU_054353_2_0_6"/>
<dbReference type="GO" id="GO:0005524">
    <property type="term" value="F:ATP binding"/>
    <property type="evidence" value="ECO:0007669"/>
    <property type="project" value="UniProtKB-UniRule"/>
</dbReference>
<dbReference type="PANTHER" id="PTHR21621">
    <property type="entry name" value="RIBOSOMAL PROTEIN S6 MODIFICATION PROTEIN"/>
    <property type="match status" value="1"/>
</dbReference>
<keyword evidence="2" id="KW-0547">Nucleotide-binding</keyword>
<reference evidence="4 5" key="1">
    <citation type="submission" date="2011-05" db="EMBL/GenBank/DDBJ databases">
        <title>Complete sequence of Thioalkalimicrobium cyclicum ALM1.</title>
        <authorList>
            <consortium name="US DOE Joint Genome Institute"/>
            <person name="Lucas S."/>
            <person name="Han J."/>
            <person name="Lapidus A."/>
            <person name="Cheng J.-F."/>
            <person name="Goodwin L."/>
            <person name="Pitluck S."/>
            <person name="Peters L."/>
            <person name="Mikhailova N."/>
            <person name="Davenport K."/>
            <person name="Han C."/>
            <person name="Tapia R."/>
            <person name="Land M."/>
            <person name="Hauser L."/>
            <person name="Kyrpides N."/>
            <person name="Ivanova N."/>
            <person name="Pagani I."/>
            <person name="Kappler U."/>
            <person name="Woyke T."/>
        </authorList>
    </citation>
    <scope>NUCLEOTIDE SEQUENCE [LARGE SCALE GENOMIC DNA]</scope>
    <source>
        <strain evidence="5">DSM 14477 / JCM 11371 / ALM1</strain>
    </source>
</reference>
<dbReference type="STRING" id="717773.Thicy_0311"/>
<dbReference type="EMBL" id="CP002776">
    <property type="protein sequence ID" value="AEG31087.1"/>
    <property type="molecule type" value="Genomic_DNA"/>
</dbReference>
<dbReference type="GO" id="GO:0005737">
    <property type="term" value="C:cytoplasm"/>
    <property type="evidence" value="ECO:0007669"/>
    <property type="project" value="TreeGrafter"/>
</dbReference>
<dbReference type="PANTHER" id="PTHR21621:SF0">
    <property type="entry name" value="BETA-CITRYLGLUTAMATE SYNTHASE B-RELATED"/>
    <property type="match status" value="1"/>
</dbReference>
<dbReference type="KEGG" id="tcy:Thicy_0311"/>
<dbReference type="OrthoDB" id="7821534at2"/>
<organism evidence="4 5">
    <name type="scientific">Thiomicrospira cyclica (strain DSM 14477 / JCM 11371 / ALM1)</name>
    <name type="common">Thioalkalimicrobium cyclicum</name>
    <dbReference type="NCBI Taxonomy" id="717773"/>
    <lineage>
        <taxon>Bacteria</taxon>
        <taxon>Pseudomonadati</taxon>
        <taxon>Pseudomonadota</taxon>
        <taxon>Gammaproteobacteria</taxon>
        <taxon>Thiotrichales</taxon>
        <taxon>Piscirickettsiaceae</taxon>
        <taxon>Thiomicrospira</taxon>
    </lineage>
</organism>
<dbReference type="eggNOG" id="COG0189">
    <property type="taxonomic scope" value="Bacteria"/>
</dbReference>
<dbReference type="NCBIfam" id="TIGR04356">
    <property type="entry name" value="grasp_GAK"/>
    <property type="match status" value="1"/>
</dbReference>
<evidence type="ECO:0000259" key="3">
    <source>
        <dbReference type="PROSITE" id="PS50975"/>
    </source>
</evidence>
<protein>
    <submittedName>
        <fullName evidence="4">RimK domain protein ATP-grasp</fullName>
    </submittedName>
</protein>
<keyword evidence="5" id="KW-1185">Reference proteome</keyword>
<keyword evidence="2" id="KW-0067">ATP-binding</keyword>
<evidence type="ECO:0000256" key="1">
    <source>
        <dbReference type="ARBA" id="ARBA00023211"/>
    </source>
</evidence>
<dbReference type="PROSITE" id="PS50975">
    <property type="entry name" value="ATP_GRASP"/>
    <property type="match status" value="1"/>
</dbReference>
<keyword evidence="1" id="KW-0464">Manganese</keyword>
<evidence type="ECO:0000313" key="5">
    <source>
        <dbReference type="Proteomes" id="UP000009232"/>
    </source>
</evidence>
<dbReference type="GO" id="GO:0016879">
    <property type="term" value="F:ligase activity, forming carbon-nitrogen bonds"/>
    <property type="evidence" value="ECO:0007669"/>
    <property type="project" value="TreeGrafter"/>
</dbReference>
<dbReference type="InterPro" id="IPR011761">
    <property type="entry name" value="ATP-grasp"/>
</dbReference>
<dbReference type="Gene3D" id="3.30.470.20">
    <property type="entry name" value="ATP-grasp fold, B domain"/>
    <property type="match status" value="1"/>
</dbReference>
<evidence type="ECO:0000256" key="2">
    <source>
        <dbReference type="PROSITE-ProRule" id="PRU00409"/>
    </source>
</evidence>
<dbReference type="RefSeq" id="WP_013834870.1">
    <property type="nucleotide sequence ID" value="NC_015581.1"/>
</dbReference>
<name>F6DAC1_THICA</name>
<dbReference type="Pfam" id="PF08443">
    <property type="entry name" value="RimK"/>
    <property type="match status" value="1"/>
</dbReference>
<dbReference type="InterPro" id="IPR013651">
    <property type="entry name" value="ATP-grasp_RimK-type"/>
</dbReference>
<dbReference type="Gene3D" id="3.40.50.20">
    <property type="match status" value="1"/>
</dbReference>
<accession>F6DAC1</accession>
<dbReference type="AlphaFoldDB" id="F6DAC1"/>
<evidence type="ECO:0000313" key="4">
    <source>
        <dbReference type="EMBL" id="AEG31087.1"/>
    </source>
</evidence>
<proteinExistence type="predicted"/>
<dbReference type="Proteomes" id="UP000009232">
    <property type="component" value="Chromosome"/>
</dbReference>
<sequence length="307" mass="33885">MVPTKLSPRHRDLKIAVVGIPGKWSSELLADALAAHTGFKLIIDLGEVSADLTNNRLIYRGQDLTELDALVIKKAATRYHPGMIDRLEMLRIAEAQGVKVFSSAEKIIRLVDRLSCTVALRQADIPMPQTLVTENLDAALEAVHSLGEVILKPLFSTKAKGMVLLSAQTPLKKLREQLFDFQKEQGFFYIQQKIHLPNQDLGLMFLGGQYQGTYARVNQKHAWTTSTETGGKYAPAEPQAETLAIAERAQAVFKLDFTTVDMAETADGPMCFEVSAFGGFKGAYDALGINIAERYADYVIQQLQATK</sequence>
<feature type="domain" description="ATP-grasp" evidence="3">
    <location>
        <begin position="117"/>
        <end position="300"/>
    </location>
</feature>
<dbReference type="InterPro" id="IPR027592">
    <property type="entry name" value="ATP-grasp_GAK"/>
</dbReference>
<dbReference type="SUPFAM" id="SSF56059">
    <property type="entry name" value="Glutathione synthetase ATP-binding domain-like"/>
    <property type="match status" value="1"/>
</dbReference>
<dbReference type="GO" id="GO:0046872">
    <property type="term" value="F:metal ion binding"/>
    <property type="evidence" value="ECO:0007669"/>
    <property type="project" value="InterPro"/>
</dbReference>